<feature type="domain" description="N-acetyltransferase" evidence="3">
    <location>
        <begin position="9"/>
        <end position="160"/>
    </location>
</feature>
<dbReference type="CDD" id="cd04301">
    <property type="entry name" value="NAT_SF"/>
    <property type="match status" value="1"/>
</dbReference>
<evidence type="ECO:0000313" key="4">
    <source>
        <dbReference type="EMBL" id="GEP55425.1"/>
    </source>
</evidence>
<dbReference type="EMBL" id="BKAJ01000037">
    <property type="protein sequence ID" value="GEP55425.1"/>
    <property type="molecule type" value="Genomic_DNA"/>
</dbReference>
<organism evidence="4 5">
    <name type="scientific">Reyranella soli</name>
    <dbReference type="NCBI Taxonomy" id="1230389"/>
    <lineage>
        <taxon>Bacteria</taxon>
        <taxon>Pseudomonadati</taxon>
        <taxon>Pseudomonadota</taxon>
        <taxon>Alphaproteobacteria</taxon>
        <taxon>Hyphomicrobiales</taxon>
        <taxon>Reyranellaceae</taxon>
        <taxon>Reyranella</taxon>
    </lineage>
</organism>
<dbReference type="Proteomes" id="UP000321058">
    <property type="component" value="Unassembled WGS sequence"/>
</dbReference>
<dbReference type="InterPro" id="IPR016181">
    <property type="entry name" value="Acyl_CoA_acyltransferase"/>
</dbReference>
<dbReference type="PROSITE" id="PS51186">
    <property type="entry name" value="GNAT"/>
    <property type="match status" value="1"/>
</dbReference>
<gene>
    <name evidence="4" type="ORF">RSO01_25910</name>
</gene>
<dbReference type="Gene3D" id="3.40.630.30">
    <property type="match status" value="1"/>
</dbReference>
<dbReference type="RefSeq" id="WP_147149505.1">
    <property type="nucleotide sequence ID" value="NZ_BKAJ01000037.1"/>
</dbReference>
<comment type="caution">
    <text evidence="4">The sequence shown here is derived from an EMBL/GenBank/DDBJ whole genome shotgun (WGS) entry which is preliminary data.</text>
</comment>
<keyword evidence="5" id="KW-1185">Reference proteome</keyword>
<name>A0A512N8V5_9HYPH</name>
<dbReference type="InterPro" id="IPR050832">
    <property type="entry name" value="Bact_Acetyltransf"/>
</dbReference>
<keyword evidence="2" id="KW-0012">Acyltransferase</keyword>
<dbReference type="AlphaFoldDB" id="A0A512N8V5"/>
<sequence>MESTNGTPVALRDATPQDRAFIDGLSPRLAGVPHPPWHDDRAMEGFQDRYMATTFGDIEEGARTVLACAPDGRRLGYVHMRPGTDGVTNEPCGYVSLLALISEAEGQGIAHRLMQETEAWARGRGYRLLSLDVFAHNRHAVEFYHRRGFVTESLRLVKPL</sequence>
<evidence type="ECO:0000256" key="2">
    <source>
        <dbReference type="ARBA" id="ARBA00023315"/>
    </source>
</evidence>
<dbReference type="SUPFAM" id="SSF55729">
    <property type="entry name" value="Acyl-CoA N-acyltransferases (Nat)"/>
    <property type="match status" value="1"/>
</dbReference>
<dbReference type="PANTHER" id="PTHR43877">
    <property type="entry name" value="AMINOALKYLPHOSPHONATE N-ACETYLTRANSFERASE-RELATED-RELATED"/>
    <property type="match status" value="1"/>
</dbReference>
<proteinExistence type="predicted"/>
<accession>A0A512N8V5</accession>
<reference evidence="4 5" key="1">
    <citation type="submission" date="2019-07" db="EMBL/GenBank/DDBJ databases">
        <title>Whole genome shotgun sequence of Reyranella soli NBRC 108950.</title>
        <authorList>
            <person name="Hosoyama A."/>
            <person name="Uohara A."/>
            <person name="Ohji S."/>
            <person name="Ichikawa N."/>
        </authorList>
    </citation>
    <scope>NUCLEOTIDE SEQUENCE [LARGE SCALE GENOMIC DNA]</scope>
    <source>
        <strain evidence="4 5">NBRC 108950</strain>
    </source>
</reference>
<evidence type="ECO:0000259" key="3">
    <source>
        <dbReference type="PROSITE" id="PS51186"/>
    </source>
</evidence>
<keyword evidence="1" id="KW-0808">Transferase</keyword>
<evidence type="ECO:0000256" key="1">
    <source>
        <dbReference type="ARBA" id="ARBA00022679"/>
    </source>
</evidence>
<dbReference type="InterPro" id="IPR000182">
    <property type="entry name" value="GNAT_dom"/>
</dbReference>
<evidence type="ECO:0000313" key="5">
    <source>
        <dbReference type="Proteomes" id="UP000321058"/>
    </source>
</evidence>
<dbReference type="PANTHER" id="PTHR43877:SF2">
    <property type="entry name" value="AMINOALKYLPHOSPHONATE N-ACETYLTRANSFERASE-RELATED"/>
    <property type="match status" value="1"/>
</dbReference>
<dbReference type="OrthoDB" id="2135706at2"/>
<protein>
    <recommendedName>
        <fullName evidence="3">N-acetyltransferase domain-containing protein</fullName>
    </recommendedName>
</protein>
<dbReference type="GO" id="GO:0016747">
    <property type="term" value="F:acyltransferase activity, transferring groups other than amino-acyl groups"/>
    <property type="evidence" value="ECO:0007669"/>
    <property type="project" value="InterPro"/>
</dbReference>
<dbReference type="Pfam" id="PF00583">
    <property type="entry name" value="Acetyltransf_1"/>
    <property type="match status" value="1"/>
</dbReference>